<dbReference type="PANTHER" id="PTHR30105">
    <property type="entry name" value="UNCHARACTERIZED YIBQ-RELATED"/>
    <property type="match status" value="1"/>
</dbReference>
<dbReference type="HOGENOM" id="CLU_041643_2_1_9"/>
<dbReference type="GO" id="GO:0005975">
    <property type="term" value="P:carbohydrate metabolic process"/>
    <property type="evidence" value="ECO:0007669"/>
    <property type="project" value="InterPro"/>
</dbReference>
<dbReference type="InterPro" id="IPR011330">
    <property type="entry name" value="Glyco_hydro/deAcase_b/a-brl"/>
</dbReference>
<dbReference type="AlphaFoldDB" id="A4J4V2"/>
<evidence type="ECO:0000313" key="2">
    <source>
        <dbReference type="EMBL" id="ABO50105.1"/>
    </source>
</evidence>
<dbReference type="Proteomes" id="UP000001556">
    <property type="component" value="Chromosome"/>
</dbReference>
<reference evidence="2 3" key="1">
    <citation type="submission" date="2007-03" db="EMBL/GenBank/DDBJ databases">
        <title>Complete sequence of Desulfotomaculum reducens MI-1.</title>
        <authorList>
            <consortium name="US DOE Joint Genome Institute"/>
            <person name="Copeland A."/>
            <person name="Lucas S."/>
            <person name="Lapidus A."/>
            <person name="Barry K."/>
            <person name="Detter J.C."/>
            <person name="Glavina del Rio T."/>
            <person name="Hammon N."/>
            <person name="Israni S."/>
            <person name="Dalin E."/>
            <person name="Tice H."/>
            <person name="Pitluck S."/>
            <person name="Sims D."/>
            <person name="Brettin T."/>
            <person name="Bruce D."/>
            <person name="Han C."/>
            <person name="Tapia R."/>
            <person name="Schmutz J."/>
            <person name="Larimer F."/>
            <person name="Land M."/>
            <person name="Hauser L."/>
            <person name="Kyrpides N."/>
            <person name="Kim E."/>
            <person name="Tebo B.M."/>
            <person name="Richardson P."/>
        </authorList>
    </citation>
    <scope>NUCLEOTIDE SEQUENCE [LARGE SCALE GENOMIC DNA]</scope>
    <source>
        <strain evidence="2 3">MI-1</strain>
    </source>
</reference>
<dbReference type="Pfam" id="PF04748">
    <property type="entry name" value="Polysacc_deac_2"/>
    <property type="match status" value="1"/>
</dbReference>
<proteinExistence type="predicted"/>
<dbReference type="CDD" id="cd10936">
    <property type="entry name" value="CE4_DAC2"/>
    <property type="match status" value="1"/>
</dbReference>
<dbReference type="OrthoDB" id="9784811at2"/>
<protein>
    <recommendedName>
        <fullName evidence="4">Divergent polysaccharide deacetylase family protein</fullName>
    </recommendedName>
</protein>
<keyword evidence="1" id="KW-1133">Transmembrane helix</keyword>
<dbReference type="RefSeq" id="WP_011877921.1">
    <property type="nucleotide sequence ID" value="NC_009253.1"/>
</dbReference>
<feature type="transmembrane region" description="Helical" evidence="1">
    <location>
        <begin position="7"/>
        <end position="25"/>
    </location>
</feature>
<dbReference type="STRING" id="349161.Dred_1577"/>
<keyword evidence="1" id="KW-0472">Membrane</keyword>
<organism evidence="2 3">
    <name type="scientific">Desulforamulus reducens (strain ATCC BAA-1160 / DSM 100696 / MI-1)</name>
    <name type="common">Desulfotomaculum reducens</name>
    <dbReference type="NCBI Taxonomy" id="349161"/>
    <lineage>
        <taxon>Bacteria</taxon>
        <taxon>Bacillati</taxon>
        <taxon>Bacillota</taxon>
        <taxon>Clostridia</taxon>
        <taxon>Eubacteriales</taxon>
        <taxon>Peptococcaceae</taxon>
        <taxon>Desulforamulus</taxon>
    </lineage>
</organism>
<evidence type="ECO:0008006" key="4">
    <source>
        <dbReference type="Google" id="ProtNLM"/>
    </source>
</evidence>
<dbReference type="Gene3D" id="3.20.20.370">
    <property type="entry name" value="Glycoside hydrolase/deacetylase"/>
    <property type="match status" value="1"/>
</dbReference>
<dbReference type="PANTHER" id="PTHR30105:SF2">
    <property type="entry name" value="DIVERGENT POLYSACCHARIDE DEACETYLASE SUPERFAMILY"/>
    <property type="match status" value="1"/>
</dbReference>
<dbReference type="EMBL" id="CP000612">
    <property type="protein sequence ID" value="ABO50105.1"/>
    <property type="molecule type" value="Genomic_DNA"/>
</dbReference>
<name>A4J4V2_DESRM</name>
<keyword evidence="3" id="KW-1185">Reference proteome</keyword>
<evidence type="ECO:0000256" key="1">
    <source>
        <dbReference type="SAM" id="Phobius"/>
    </source>
</evidence>
<sequence>MKKQQQWIVIMFGISLISFLGYWGMEKISSGSTQTLKVAQPMLAIVIDDFGGADTHGVAQFMELKQPITVAVMPNLVNSKEHSEEAHKRGHEVILHQPMEPLHGKDSWLGPGAIKSDMSYEEIKKVFLDNLATVPHAEGFNNHTGSKITSNKDKVAPMLEVAKDKGLFVLDSRTSDKSQVIKVAKSMQVPWVKRDVFLDEVKSKAVITRNLKKACAIAKKQGYAISIGHVGPGGNVTAEAVKEALPLIEKEGVKLVPLSQVVKLKSNREKV</sequence>
<evidence type="ECO:0000313" key="3">
    <source>
        <dbReference type="Proteomes" id="UP000001556"/>
    </source>
</evidence>
<dbReference type="InterPro" id="IPR006837">
    <property type="entry name" value="Divergent_DAC"/>
</dbReference>
<dbReference type="KEGG" id="drm:Dred_1577"/>
<keyword evidence="1" id="KW-0812">Transmembrane</keyword>
<gene>
    <name evidence="2" type="ordered locus">Dred_1577</name>
</gene>
<dbReference type="eggNOG" id="COG2861">
    <property type="taxonomic scope" value="Bacteria"/>
</dbReference>
<dbReference type="SUPFAM" id="SSF88713">
    <property type="entry name" value="Glycoside hydrolase/deacetylase"/>
    <property type="match status" value="1"/>
</dbReference>
<accession>A4J4V2</accession>